<feature type="region of interest" description="Disordered" evidence="1">
    <location>
        <begin position="128"/>
        <end position="164"/>
    </location>
</feature>
<proteinExistence type="predicted"/>
<feature type="signal peptide" evidence="2">
    <location>
        <begin position="1"/>
        <end position="23"/>
    </location>
</feature>
<dbReference type="RefSeq" id="WP_271917021.1">
    <property type="nucleotide sequence ID" value="NZ_JAQNDO010000001.1"/>
</dbReference>
<accession>A0ABT5EIQ5</accession>
<organism evidence="3 4">
    <name type="scientific">Polyangium mundeleinium</name>
    <dbReference type="NCBI Taxonomy" id="2995306"/>
    <lineage>
        <taxon>Bacteria</taxon>
        <taxon>Pseudomonadati</taxon>
        <taxon>Myxococcota</taxon>
        <taxon>Polyangia</taxon>
        <taxon>Polyangiales</taxon>
        <taxon>Polyangiaceae</taxon>
        <taxon>Polyangium</taxon>
    </lineage>
</organism>
<protein>
    <submittedName>
        <fullName evidence="3">Uncharacterized protein</fullName>
    </submittedName>
</protein>
<evidence type="ECO:0000313" key="4">
    <source>
        <dbReference type="Proteomes" id="UP001221411"/>
    </source>
</evidence>
<feature type="compositionally biased region" description="Basic and acidic residues" evidence="1">
    <location>
        <begin position="143"/>
        <end position="152"/>
    </location>
</feature>
<reference evidence="3 4" key="1">
    <citation type="submission" date="2022-11" db="EMBL/GenBank/DDBJ databases">
        <title>Minimal conservation of predation-associated metabolite biosynthetic gene clusters underscores biosynthetic potential of Myxococcota including descriptions for ten novel species: Archangium lansinium sp. nov., Myxococcus landrumus sp. nov., Nannocystis bai.</title>
        <authorList>
            <person name="Ahearne A."/>
            <person name="Stevens C."/>
            <person name="Dowd S."/>
        </authorList>
    </citation>
    <scope>NUCLEOTIDE SEQUENCE [LARGE SCALE GENOMIC DNA]</scope>
    <source>
        <strain evidence="3 4">RJM3</strain>
    </source>
</reference>
<gene>
    <name evidence="3" type="ORF">POL67_10075</name>
</gene>
<evidence type="ECO:0000313" key="3">
    <source>
        <dbReference type="EMBL" id="MDC0741694.1"/>
    </source>
</evidence>
<comment type="caution">
    <text evidence="3">The sequence shown here is derived from an EMBL/GenBank/DDBJ whole genome shotgun (WGS) entry which is preliminary data.</text>
</comment>
<keyword evidence="4" id="KW-1185">Reference proteome</keyword>
<sequence>MNHRGWRGRWISLVLAGVAAVVAASGCSDDPSSSNTGGAGGTGAGGNGGAGGGGAGGGGMGGTGGMGSGGGGGGLAERTSARMFLSGHSLTDNPLPDHVLTIAQSLGKDFNFNEQIGIGSPIRVRTKGGSFDAPGWPGYSTGKNREGSDMKRIRSGSCAISTTD</sequence>
<evidence type="ECO:0000256" key="1">
    <source>
        <dbReference type="SAM" id="MobiDB-lite"/>
    </source>
</evidence>
<keyword evidence="2" id="KW-0732">Signal</keyword>
<dbReference type="PROSITE" id="PS51257">
    <property type="entry name" value="PROKAR_LIPOPROTEIN"/>
    <property type="match status" value="1"/>
</dbReference>
<dbReference type="Proteomes" id="UP001221411">
    <property type="component" value="Unassembled WGS sequence"/>
</dbReference>
<feature type="region of interest" description="Disordered" evidence="1">
    <location>
        <begin position="57"/>
        <end position="80"/>
    </location>
</feature>
<evidence type="ECO:0000256" key="2">
    <source>
        <dbReference type="SAM" id="SignalP"/>
    </source>
</evidence>
<name>A0ABT5EIQ5_9BACT</name>
<feature type="chain" id="PRO_5046000301" evidence="2">
    <location>
        <begin position="24"/>
        <end position="164"/>
    </location>
</feature>
<feature type="compositionally biased region" description="Gly residues" evidence="1">
    <location>
        <begin position="57"/>
        <end position="75"/>
    </location>
</feature>
<dbReference type="EMBL" id="JAQNDO010000001">
    <property type="protein sequence ID" value="MDC0741694.1"/>
    <property type="molecule type" value="Genomic_DNA"/>
</dbReference>